<evidence type="ECO:0000256" key="15">
    <source>
        <dbReference type="PROSITE-ProRule" id="PRU00560"/>
    </source>
</evidence>
<evidence type="ECO:0000256" key="9">
    <source>
        <dbReference type="ARBA" id="ARBA00023204"/>
    </source>
</evidence>
<dbReference type="RefSeq" id="WP_106874329.1">
    <property type="nucleotide sequence ID" value="NZ_CP027845.1"/>
</dbReference>
<dbReference type="Gene3D" id="3.40.50.300">
    <property type="entry name" value="P-loop containing nucleotide triphosphate hydrolases"/>
    <property type="match status" value="4"/>
</dbReference>
<accession>A0A2P1P886</accession>
<dbReference type="KEGG" id="ptc:phytr_5210"/>
<evidence type="ECO:0000256" key="10">
    <source>
        <dbReference type="ARBA" id="ARBA00023235"/>
    </source>
</evidence>
<dbReference type="Pfam" id="PF00580">
    <property type="entry name" value="UvrD-helicase"/>
    <property type="match status" value="1"/>
</dbReference>
<dbReference type="EMBL" id="CP027845">
    <property type="protein sequence ID" value="AVP87467.1"/>
    <property type="molecule type" value="Genomic_DNA"/>
</dbReference>
<dbReference type="AlphaFoldDB" id="A0A2P1P886"/>
<evidence type="ECO:0000256" key="7">
    <source>
        <dbReference type="ARBA" id="ARBA00022840"/>
    </source>
</evidence>
<evidence type="ECO:0000256" key="3">
    <source>
        <dbReference type="ARBA" id="ARBA00022763"/>
    </source>
</evidence>
<keyword evidence="9" id="KW-0234">DNA repair</keyword>
<evidence type="ECO:0000313" key="18">
    <source>
        <dbReference type="EMBL" id="AVP87467.1"/>
    </source>
</evidence>
<dbReference type="InterPro" id="IPR011604">
    <property type="entry name" value="PDDEXK-like_dom_sf"/>
</dbReference>
<keyword evidence="19" id="KW-1185">Reference proteome</keyword>
<dbReference type="InterPro" id="IPR014016">
    <property type="entry name" value="UvrD-like_ATP-bd"/>
</dbReference>
<dbReference type="Pfam" id="PF12705">
    <property type="entry name" value="PDDEXK_1"/>
    <property type="match status" value="1"/>
</dbReference>
<keyword evidence="3" id="KW-0227">DNA damage</keyword>
<sequence length="1040" mass="119792">MSSHNLEQQKAADPSQSVWLRASAGTGKTKVLTDRLLRLLLKGTLPSKILCLTFTNAAANEMHERIYQKISSWAVASDSQLRSDLQALGYANLTSDDIKSAKTLLQDYLHKEESLNIHTIHSFCQKVLQKFPIEAGISPNFKIIDEISRPQIISYIKRLLIKDKKFLEATSLILTQMHESKLNELFAEIMASQIKFKNFFSECQTLPKYQDYLKSTLNITHINEEEIIEDICTKASKIIGSEMGFEELKKICLTQDGSRKKRLSFQKKDKDTLFAIQDLVYEGLDKIKALSIFHASSSFYSLAKMLIDKYDEYKKQRGVLDYDDLIYYTQNLFLKSEFKDWILYKLDGGIEHILVDEAQDTNLHQWYLIIALISDFIAGDTGDEREKSIFVVGDEKQSIYSFQGARYEYFAEVKQKIMQALSRAKKKNQVLNLKTSYRSSNIILETVNKIFRHIRTVDKELFDVDNFELGCHNQSYGGEVELWDVYLPDVQEELFWPVFCQEQEKSDPKNRLARDIAKYIDELVKSQKVLFSTGKKVCFSDFMILLRQRGELAQEIVSELKKLQIPVSGLDKMLLLDDLSVQDLLAAAKFALFPDDELNLACLLRSPLFGFNEAELHKVIYKRKDKLHLHLGSNYPEIQEKLDKIINLAHSANIADFFHILVYGYNNLENFIKHNGYGAADSIGHLIGLAIKFEQESNSLQEFISWCSSYEIEISKDLTTQNVVRIMTVHGAKGLQSPIVILPDTTSVPRSDHKFFWDQNDYPFFSINSAAHNSFYKDLKQTSTYLAYKEYLRLLYVAVTRAQERLLVCGYSTNSKTDPEAWHSILFRSILDDMESLDEGRFIYKSENIPPDNMIQPSKTITLPLVNLLVDKEYVVEKTEINSERNSPLESSNALIYGELVHKILEDALQSENIDLLNSHNLFDLLPESYAEKMKNNLKRLQGDPEFSELLKSKLRAEIVIASSMDYNFGRIDLLVIKEDKVIIVDYKTDTKVPDSPDLIPVKYQEQLRNYKRMVQNIYPDKIVEAKLLWLSAPKFMLVN</sequence>
<dbReference type="InterPro" id="IPR038726">
    <property type="entry name" value="PDDEXK_AddAB-type"/>
</dbReference>
<dbReference type="GO" id="GO:0003677">
    <property type="term" value="F:DNA binding"/>
    <property type="evidence" value="ECO:0007669"/>
    <property type="project" value="UniProtKB-KW"/>
</dbReference>
<feature type="binding site" evidence="15">
    <location>
        <begin position="22"/>
        <end position="29"/>
    </location>
    <ligand>
        <name>ATP</name>
        <dbReference type="ChEBI" id="CHEBI:30616"/>
    </ligand>
</feature>
<dbReference type="GO" id="GO:0043138">
    <property type="term" value="F:3'-5' DNA helicase activity"/>
    <property type="evidence" value="ECO:0007669"/>
    <property type="project" value="UniProtKB-EC"/>
</dbReference>
<dbReference type="SUPFAM" id="SSF52980">
    <property type="entry name" value="Restriction endonuclease-like"/>
    <property type="match status" value="1"/>
</dbReference>
<dbReference type="EC" id="5.6.2.4" evidence="12"/>
<feature type="domain" description="UvrD-like helicase C-terminal" evidence="17">
    <location>
        <begin position="466"/>
        <end position="734"/>
    </location>
</feature>
<evidence type="ECO:0000256" key="12">
    <source>
        <dbReference type="ARBA" id="ARBA00034808"/>
    </source>
</evidence>
<dbReference type="PANTHER" id="PTHR11070">
    <property type="entry name" value="UVRD / RECB / PCRA DNA HELICASE FAMILY MEMBER"/>
    <property type="match status" value="1"/>
</dbReference>
<comment type="catalytic activity">
    <reaction evidence="11">
        <text>Couples ATP hydrolysis with the unwinding of duplex DNA by translocating in the 3'-5' direction.</text>
        <dbReference type="EC" id="5.6.2.4"/>
    </reaction>
</comment>
<dbReference type="GO" id="GO:0033202">
    <property type="term" value="C:DNA helicase complex"/>
    <property type="evidence" value="ECO:0007669"/>
    <property type="project" value="TreeGrafter"/>
</dbReference>
<dbReference type="PROSITE" id="PS51198">
    <property type="entry name" value="UVRD_HELICASE_ATP_BIND"/>
    <property type="match status" value="1"/>
</dbReference>
<keyword evidence="10" id="KW-0413">Isomerase</keyword>
<name>A0A2P1P886_9RICK</name>
<dbReference type="Proteomes" id="UP000241762">
    <property type="component" value="Chromosome"/>
</dbReference>
<evidence type="ECO:0000256" key="1">
    <source>
        <dbReference type="ARBA" id="ARBA00022722"/>
    </source>
</evidence>
<dbReference type="Gene3D" id="3.90.320.10">
    <property type="match status" value="1"/>
</dbReference>
<keyword evidence="6" id="KW-0269">Exonuclease</keyword>
<dbReference type="GO" id="GO:0000725">
    <property type="term" value="P:recombinational repair"/>
    <property type="evidence" value="ECO:0007669"/>
    <property type="project" value="TreeGrafter"/>
</dbReference>
<keyword evidence="1" id="KW-0540">Nuclease</keyword>
<evidence type="ECO:0000256" key="6">
    <source>
        <dbReference type="ARBA" id="ARBA00022839"/>
    </source>
</evidence>
<evidence type="ECO:0000256" key="2">
    <source>
        <dbReference type="ARBA" id="ARBA00022741"/>
    </source>
</evidence>
<dbReference type="InterPro" id="IPR014017">
    <property type="entry name" value="DNA_helicase_UvrD-like_C"/>
</dbReference>
<evidence type="ECO:0000256" key="11">
    <source>
        <dbReference type="ARBA" id="ARBA00034617"/>
    </source>
</evidence>
<evidence type="ECO:0000256" key="5">
    <source>
        <dbReference type="ARBA" id="ARBA00022806"/>
    </source>
</evidence>
<feature type="domain" description="UvrD-like helicase ATP-binding" evidence="16">
    <location>
        <begin position="1"/>
        <end position="440"/>
    </location>
</feature>
<dbReference type="GO" id="GO:0005829">
    <property type="term" value="C:cytosol"/>
    <property type="evidence" value="ECO:0007669"/>
    <property type="project" value="TreeGrafter"/>
</dbReference>
<keyword evidence="2 15" id="KW-0547">Nucleotide-binding</keyword>
<evidence type="ECO:0000256" key="8">
    <source>
        <dbReference type="ARBA" id="ARBA00023125"/>
    </source>
</evidence>
<evidence type="ECO:0000256" key="4">
    <source>
        <dbReference type="ARBA" id="ARBA00022801"/>
    </source>
</evidence>
<comment type="catalytic activity">
    <reaction evidence="14">
        <text>ATP + H2O = ADP + phosphate + H(+)</text>
        <dbReference type="Rhea" id="RHEA:13065"/>
        <dbReference type="ChEBI" id="CHEBI:15377"/>
        <dbReference type="ChEBI" id="CHEBI:15378"/>
        <dbReference type="ChEBI" id="CHEBI:30616"/>
        <dbReference type="ChEBI" id="CHEBI:43474"/>
        <dbReference type="ChEBI" id="CHEBI:456216"/>
        <dbReference type="EC" id="5.6.2.4"/>
    </reaction>
</comment>
<dbReference type="OrthoDB" id="9810135at2"/>
<evidence type="ECO:0000256" key="13">
    <source>
        <dbReference type="ARBA" id="ARBA00034923"/>
    </source>
</evidence>
<dbReference type="InterPro" id="IPR000212">
    <property type="entry name" value="DNA_helicase_UvrD/REP"/>
</dbReference>
<dbReference type="GO" id="GO:0004527">
    <property type="term" value="F:exonuclease activity"/>
    <property type="evidence" value="ECO:0007669"/>
    <property type="project" value="UniProtKB-KW"/>
</dbReference>
<dbReference type="Pfam" id="PF13361">
    <property type="entry name" value="UvrD_C"/>
    <property type="match status" value="2"/>
</dbReference>
<dbReference type="PROSITE" id="PS51217">
    <property type="entry name" value="UVRD_HELICASE_CTER"/>
    <property type="match status" value="1"/>
</dbReference>
<evidence type="ECO:0000259" key="16">
    <source>
        <dbReference type="PROSITE" id="PS51198"/>
    </source>
</evidence>
<gene>
    <name evidence="18" type="ORF">phytr_5210</name>
</gene>
<reference evidence="18 19" key="1">
    <citation type="submission" date="2018-03" db="EMBL/GenBank/DDBJ databases">
        <title>A gene transfer event suggests a long-term partnership between eustigmatophyte algae and a novel lineage of endosymbiotic bacteria.</title>
        <authorList>
            <person name="Yurchenko T."/>
            <person name="Sevcikova T."/>
            <person name="Pribyl P."/>
            <person name="El Karkouri K."/>
            <person name="Klimes V."/>
            <person name="Amaral R."/>
            <person name="Zbrankova V."/>
            <person name="Kim E."/>
            <person name="Raoult D."/>
            <person name="Santos L.M.A."/>
            <person name="Elias M."/>
        </authorList>
    </citation>
    <scope>NUCLEOTIDE SEQUENCE [LARGE SCALE GENOMIC DNA]</scope>
    <source>
        <strain evidence="18">CCALA 838</strain>
    </source>
</reference>
<dbReference type="PANTHER" id="PTHR11070:SF2">
    <property type="entry name" value="ATP-DEPENDENT DNA HELICASE SRS2"/>
    <property type="match status" value="1"/>
</dbReference>
<dbReference type="InterPro" id="IPR011335">
    <property type="entry name" value="Restrct_endonuc-II-like"/>
</dbReference>
<evidence type="ECO:0000256" key="14">
    <source>
        <dbReference type="ARBA" id="ARBA00048988"/>
    </source>
</evidence>
<protein>
    <recommendedName>
        <fullName evidence="12">DNA 3'-5' helicase</fullName>
        <ecNumber evidence="12">5.6.2.4</ecNumber>
    </recommendedName>
    <alternativeName>
        <fullName evidence="13">DNA 3'-5' helicase II</fullName>
    </alternativeName>
</protein>
<keyword evidence="5 15" id="KW-0347">Helicase</keyword>
<dbReference type="GO" id="GO:0005524">
    <property type="term" value="F:ATP binding"/>
    <property type="evidence" value="ECO:0007669"/>
    <property type="project" value="UniProtKB-UniRule"/>
</dbReference>
<dbReference type="InterPro" id="IPR027417">
    <property type="entry name" value="P-loop_NTPase"/>
</dbReference>
<keyword evidence="4 15" id="KW-0378">Hydrolase</keyword>
<keyword evidence="7 15" id="KW-0067">ATP-binding</keyword>
<evidence type="ECO:0000313" key="19">
    <source>
        <dbReference type="Proteomes" id="UP000241762"/>
    </source>
</evidence>
<keyword evidence="8" id="KW-0238">DNA-binding</keyword>
<dbReference type="SUPFAM" id="SSF52540">
    <property type="entry name" value="P-loop containing nucleoside triphosphate hydrolases"/>
    <property type="match status" value="1"/>
</dbReference>
<organism evidence="18 19">
    <name type="scientific">Candidatus Phycorickettsia trachydisci</name>
    <dbReference type="NCBI Taxonomy" id="2115978"/>
    <lineage>
        <taxon>Bacteria</taxon>
        <taxon>Pseudomonadati</taxon>
        <taxon>Pseudomonadota</taxon>
        <taxon>Alphaproteobacteria</taxon>
        <taxon>Rickettsiales</taxon>
        <taxon>Rickettsiaceae</taxon>
        <taxon>Candidatus Phycorickettsia</taxon>
    </lineage>
</organism>
<proteinExistence type="predicted"/>
<evidence type="ECO:0000259" key="17">
    <source>
        <dbReference type="PROSITE" id="PS51217"/>
    </source>
</evidence>